<feature type="region of interest" description="Disordered" evidence="1">
    <location>
        <begin position="205"/>
        <end position="231"/>
    </location>
</feature>
<keyword evidence="2" id="KW-1133">Transmembrane helix</keyword>
<feature type="transmembrane region" description="Helical" evidence="2">
    <location>
        <begin position="661"/>
        <end position="684"/>
    </location>
</feature>
<evidence type="ECO:0000256" key="1">
    <source>
        <dbReference type="SAM" id="MobiDB-lite"/>
    </source>
</evidence>
<feature type="compositionally biased region" description="Low complexity" evidence="1">
    <location>
        <begin position="329"/>
        <end position="338"/>
    </location>
</feature>
<sequence length="997" mass="113213">MTQHKRGSSKSNKISMDTFKNKLRTEVDKLILQYGHNKCGLMHKELCSGINSSISSVKNVFFKNKKNYEGHSFNEEWIRERRKFFDEIFHEHGFKNICFPRKLNSNLNINNLISNFILFCKKLDKDLEEAKKPGNYEKCKQYDTWINQQKSQFQHEFNKNVRELKINPVLNYFRSMKNSENFNPLHIYSSKINCEKIHNKEIKQEKIQSVPSSVSPKETKALENGKGSEEKKVLTVAKVEGEAKTKANLKESSSPNSSYDQTQRISTPNTQGNDSATSRVTYIDTKSTPPPVTVMSSKGSLPAQTHTHLSPIPATVSNSPQGPNEHKSSSSSPVLPSSTIPGILALPGPALSPRSPQGTFVTNPPEQTPGIPQSTQALPDLLPPSDKFPPSDPPVTEAKHKVPIQNVVSSSDVSKTPSVVTSPTLNTDTIAISSASSVIVSDPATDTKSTLPTGDPLVESQAPILDPSISSAPTLSTGITATIGTTTTKTTIAPGKADATPNMSTQQGPVFSTTEVSSISKPKDTNHEPSKNEHLGTLSPEGNQRSPSHSGKPGVTNTAIPAVTNSASAHTPSATIHMSDNNHEIFIKLIDSNKIPFVPEHPYNVSTLSSGTHGSGNSLNDGKVKEATILKKDITEKKDKNDNFNIAPEGMPSSISIIPTILIILTAFTVLFLLYKYTHFGLLLGRRRKKRKKKDLRKMFVIPEEAIYQSPYKTMHEWNNHNLGKQIMENDIQIKLLKIKRYKQTIKKKKKKKKTTLIEMHMEVLEEYKNDEWELHKGDFLEICLRGFINEKSDNYSKLPNTELTVKSTKNDKIIEDIQKQDILWNNWIEKHRNILEQWKEKEWFHILKNEWKKEQQIYKEKNDKLRENKLNEQEAHSIVSQKDMWKQWISKQAILIEKFNQEDWFKAMVYEQDKKKDYYGVNKYNENIIYTNISALQKKKTHHEHYKIKNIIEKLMVQMHMMILEECIKEEIIKNVELCIDNFIQDIHNQNNYNKK</sequence>
<feature type="compositionally biased region" description="Polar residues" evidence="1">
    <location>
        <begin position="354"/>
        <end position="377"/>
    </location>
</feature>
<protein>
    <submittedName>
        <fullName evidence="3">STP1 protein</fullName>
    </submittedName>
</protein>
<feature type="compositionally biased region" description="Polar residues" evidence="1">
    <location>
        <begin position="207"/>
        <end position="216"/>
    </location>
</feature>
<feature type="compositionally biased region" description="Polar residues" evidence="1">
    <location>
        <begin position="501"/>
        <end position="520"/>
    </location>
</feature>
<organism evidence="3 4">
    <name type="scientific">Plasmodium ovale curtisi</name>
    <dbReference type="NCBI Taxonomy" id="864141"/>
    <lineage>
        <taxon>Eukaryota</taxon>
        <taxon>Sar</taxon>
        <taxon>Alveolata</taxon>
        <taxon>Apicomplexa</taxon>
        <taxon>Aconoidasida</taxon>
        <taxon>Haemosporida</taxon>
        <taxon>Plasmodiidae</taxon>
        <taxon>Plasmodium</taxon>
        <taxon>Plasmodium (Plasmodium)</taxon>
    </lineage>
</organism>
<feature type="region of interest" description="Disordered" evidence="1">
    <location>
        <begin position="244"/>
        <end position="402"/>
    </location>
</feature>
<name>A0A1A8XCU3_PLAOA</name>
<feature type="compositionally biased region" description="Polar residues" evidence="1">
    <location>
        <begin position="250"/>
        <end position="287"/>
    </location>
</feature>
<reference evidence="4" key="1">
    <citation type="submission" date="2016-05" db="EMBL/GenBank/DDBJ databases">
        <authorList>
            <person name="Naeem Raeece"/>
        </authorList>
    </citation>
    <scope>NUCLEOTIDE SEQUENCE [LARGE SCALE GENOMIC DNA]</scope>
</reference>
<dbReference type="Proteomes" id="UP000078546">
    <property type="component" value="Unassembled WGS sequence"/>
</dbReference>
<evidence type="ECO:0000256" key="2">
    <source>
        <dbReference type="SAM" id="Phobius"/>
    </source>
</evidence>
<feature type="compositionally biased region" description="Polar residues" evidence="1">
    <location>
        <begin position="540"/>
        <end position="559"/>
    </location>
</feature>
<proteinExistence type="predicted"/>
<feature type="compositionally biased region" description="Basic and acidic residues" evidence="1">
    <location>
        <begin position="217"/>
        <end position="231"/>
    </location>
</feature>
<feature type="region of interest" description="Disordered" evidence="1">
    <location>
        <begin position="492"/>
        <end position="559"/>
    </location>
</feature>
<evidence type="ECO:0000313" key="3">
    <source>
        <dbReference type="EMBL" id="SBT02124.1"/>
    </source>
</evidence>
<feature type="compositionally biased region" description="Polar residues" evidence="1">
    <location>
        <begin position="294"/>
        <end position="308"/>
    </location>
</feature>
<keyword evidence="2" id="KW-0812">Transmembrane</keyword>
<dbReference type="EMBL" id="FLQV01003103">
    <property type="protein sequence ID" value="SBT02124.1"/>
    <property type="molecule type" value="Genomic_DNA"/>
</dbReference>
<dbReference type="AlphaFoldDB" id="A0A1A8XCU3"/>
<evidence type="ECO:0000313" key="4">
    <source>
        <dbReference type="Proteomes" id="UP000078546"/>
    </source>
</evidence>
<keyword evidence="2" id="KW-0472">Membrane</keyword>
<accession>A0A1A8XCU3</accession>
<feature type="region of interest" description="Disordered" evidence="1">
    <location>
        <begin position="440"/>
        <end position="459"/>
    </location>
</feature>
<gene>
    <name evidence="3" type="ORF">POVCU1_073270</name>
</gene>
<feature type="compositionally biased region" description="Basic and acidic residues" evidence="1">
    <location>
        <begin position="521"/>
        <end position="534"/>
    </location>
</feature>